<dbReference type="PANTHER" id="PTHR43649:SF12">
    <property type="entry name" value="DIACETYLCHITOBIOSE BINDING PROTEIN DASA"/>
    <property type="match status" value="1"/>
</dbReference>
<dbReference type="Pfam" id="PF01547">
    <property type="entry name" value="SBP_bac_1"/>
    <property type="match status" value="1"/>
</dbReference>
<accession>A0ABY7K6U6</accession>
<dbReference type="RefSeq" id="WP_269445580.1">
    <property type="nucleotide sequence ID" value="NZ_CP097463.1"/>
</dbReference>
<proteinExistence type="predicted"/>
<reference evidence="1" key="1">
    <citation type="submission" date="2022-05" db="EMBL/GenBank/DDBJ databases">
        <title>Jatrophihabitans sp. SB3-54 whole genome sequence.</title>
        <authorList>
            <person name="Suh M.K."/>
            <person name="Eom M.K."/>
            <person name="Kim J.S."/>
            <person name="Kim H.S."/>
            <person name="Do H.E."/>
            <person name="Shin Y.K."/>
            <person name="Lee J.-S."/>
        </authorList>
    </citation>
    <scope>NUCLEOTIDE SEQUENCE</scope>
    <source>
        <strain evidence="1">SB3-54</strain>
    </source>
</reference>
<dbReference type="Proteomes" id="UP001164693">
    <property type="component" value="Chromosome"/>
</dbReference>
<evidence type="ECO:0000313" key="1">
    <source>
        <dbReference type="EMBL" id="WAX59039.1"/>
    </source>
</evidence>
<dbReference type="SUPFAM" id="SSF53850">
    <property type="entry name" value="Periplasmic binding protein-like II"/>
    <property type="match status" value="1"/>
</dbReference>
<sequence length="409" mass="44274">MSPLDRTLVLYGREFDGFTRAFSEQFALVPELPARAELIEIKALEDIVLDGPEVLDGSIDLLLLNTDWLPSLIASGRVLPLDTYLANSPPDGWPDAWVPSLRALQTGPDGRVYGIAYHDGPVMLIYRRDLYESPDEQAAFVGKFGYPLAPPRTWREYLDHAHFFDRPEAGLRGTVLAGLPDQHNNIYDFLTHLWSRGGELVLPHRTSGLDSGAAHEAITFLHDLWHVDRVVDPAAAGWDSVESGVHFAAGEAAMMVNWCGFAALSADPSSPTHGLVAATSAPAGPDGSVATMNAYWVLAMAAGCTEPDRAYELIRALAAPEMDVITAQSQGSAVRRDTWNRPDVQALAPYYSALESAHAGARAIPRDPGWPTMAEILNEMMAAVVSGTDPLKQLAQAHDELQAFLGGSA</sequence>
<organism evidence="1 2">
    <name type="scientific">Jatrophihabitans cynanchi</name>
    <dbReference type="NCBI Taxonomy" id="2944128"/>
    <lineage>
        <taxon>Bacteria</taxon>
        <taxon>Bacillati</taxon>
        <taxon>Actinomycetota</taxon>
        <taxon>Actinomycetes</taxon>
        <taxon>Jatrophihabitantales</taxon>
        <taxon>Jatrophihabitantaceae</taxon>
        <taxon>Jatrophihabitans</taxon>
    </lineage>
</organism>
<dbReference type="InterPro" id="IPR006059">
    <property type="entry name" value="SBP"/>
</dbReference>
<dbReference type="InterPro" id="IPR050490">
    <property type="entry name" value="Bact_solute-bd_prot1"/>
</dbReference>
<name>A0ABY7K6U6_9ACTN</name>
<evidence type="ECO:0000313" key="2">
    <source>
        <dbReference type="Proteomes" id="UP001164693"/>
    </source>
</evidence>
<protein>
    <submittedName>
        <fullName evidence="1">Extracellular solute-binding protein</fullName>
    </submittedName>
</protein>
<dbReference type="Gene3D" id="3.40.190.10">
    <property type="entry name" value="Periplasmic binding protein-like II"/>
    <property type="match status" value="2"/>
</dbReference>
<gene>
    <name evidence="1" type="ORF">M6B22_09840</name>
</gene>
<dbReference type="PANTHER" id="PTHR43649">
    <property type="entry name" value="ARABINOSE-BINDING PROTEIN-RELATED"/>
    <property type="match status" value="1"/>
</dbReference>
<dbReference type="EMBL" id="CP097463">
    <property type="protein sequence ID" value="WAX59039.1"/>
    <property type="molecule type" value="Genomic_DNA"/>
</dbReference>
<keyword evidence="2" id="KW-1185">Reference proteome</keyword>